<dbReference type="InterPro" id="IPR037523">
    <property type="entry name" value="VOC_core"/>
</dbReference>
<dbReference type="CDD" id="cd06587">
    <property type="entry name" value="VOC"/>
    <property type="match status" value="1"/>
</dbReference>
<dbReference type="GO" id="GO:0051213">
    <property type="term" value="F:dioxygenase activity"/>
    <property type="evidence" value="ECO:0007669"/>
    <property type="project" value="UniProtKB-KW"/>
</dbReference>
<feature type="domain" description="VOC" evidence="1">
    <location>
        <begin position="8"/>
        <end position="142"/>
    </location>
</feature>
<organism evidence="2 3">
    <name type="scientific">Streptomyces harbinensis</name>
    <dbReference type="NCBI Taxonomy" id="1176198"/>
    <lineage>
        <taxon>Bacteria</taxon>
        <taxon>Bacillati</taxon>
        <taxon>Actinomycetota</taxon>
        <taxon>Actinomycetes</taxon>
        <taxon>Kitasatosporales</taxon>
        <taxon>Streptomycetaceae</taxon>
        <taxon>Streptomyces</taxon>
    </lineage>
</organism>
<evidence type="ECO:0000313" key="3">
    <source>
        <dbReference type="Proteomes" id="UP000198873"/>
    </source>
</evidence>
<keyword evidence="2" id="KW-0560">Oxidoreductase</keyword>
<dbReference type="InterPro" id="IPR029068">
    <property type="entry name" value="Glyas_Bleomycin-R_OHBP_Dase"/>
</dbReference>
<dbReference type="AlphaFoldDB" id="A0A1I6QZ28"/>
<reference evidence="3" key="1">
    <citation type="submission" date="2016-10" db="EMBL/GenBank/DDBJ databases">
        <authorList>
            <person name="Varghese N."/>
            <person name="Submissions S."/>
        </authorList>
    </citation>
    <scope>NUCLEOTIDE SEQUENCE [LARGE SCALE GENOMIC DNA]</scope>
    <source>
        <strain evidence="3">CGMCC 4.7047</strain>
    </source>
</reference>
<dbReference type="Proteomes" id="UP000198873">
    <property type="component" value="Unassembled WGS sequence"/>
</dbReference>
<dbReference type="RefSeq" id="WP_019434661.1">
    <property type="nucleotide sequence ID" value="NZ_FPAB01000002.1"/>
</dbReference>
<protein>
    <submittedName>
        <fullName evidence="2">Catechol 2,3-dioxygenase</fullName>
    </submittedName>
</protein>
<name>A0A1I6QZ28_9ACTN</name>
<dbReference type="PROSITE" id="PS51819">
    <property type="entry name" value="VOC"/>
    <property type="match status" value="1"/>
</dbReference>
<gene>
    <name evidence="2" type="ORF">SAMN05444716_102520</name>
</gene>
<keyword evidence="2" id="KW-0223">Dioxygenase</keyword>
<accession>A0A1I6QZ28</accession>
<evidence type="ECO:0000259" key="1">
    <source>
        <dbReference type="PROSITE" id="PS51819"/>
    </source>
</evidence>
<dbReference type="STRING" id="1176198.SAMN05444716_102520"/>
<dbReference type="Pfam" id="PF00903">
    <property type="entry name" value="Glyoxalase"/>
    <property type="match status" value="1"/>
</dbReference>
<proteinExistence type="predicted"/>
<evidence type="ECO:0000313" key="2">
    <source>
        <dbReference type="EMBL" id="SFS57737.1"/>
    </source>
</evidence>
<dbReference type="Gene3D" id="3.10.180.10">
    <property type="entry name" value="2,3-Dihydroxybiphenyl 1,2-Dioxygenase, domain 1"/>
    <property type="match status" value="1"/>
</dbReference>
<dbReference type="InterPro" id="IPR004360">
    <property type="entry name" value="Glyas_Fos-R_dOase_dom"/>
</dbReference>
<dbReference type="EMBL" id="FPAB01000002">
    <property type="protein sequence ID" value="SFS57737.1"/>
    <property type="molecule type" value="Genomic_DNA"/>
</dbReference>
<sequence>MTTQLPLRLHHYGWTVDDQEANRQFYEEVIGLPLIATWTEIESINGTEYALCHTFYGLADGSALAFFQLADPRAQQQFHTEINPTPMRHIALKVEQETQDAIRERLTEAGYTEPGTFVVDHGYCVSLYTVDPNGLHLEFTVDHPDVERINAERLRTAHADLARWLGGDHSSNNPWRAGAN</sequence>
<keyword evidence="3" id="KW-1185">Reference proteome</keyword>
<dbReference type="SUPFAM" id="SSF54593">
    <property type="entry name" value="Glyoxalase/Bleomycin resistance protein/Dihydroxybiphenyl dioxygenase"/>
    <property type="match status" value="1"/>
</dbReference>